<dbReference type="AlphaFoldDB" id="A0AAU7SXY3"/>
<organism evidence="1">
    <name type="scientific">Acinetobacter sp. A1-4-2</name>
    <dbReference type="NCBI Taxonomy" id="3156489"/>
    <lineage>
        <taxon>Bacteria</taxon>
        <taxon>Pseudomonadati</taxon>
        <taxon>Pseudomonadota</taxon>
        <taxon>Gammaproteobacteria</taxon>
        <taxon>Moraxellales</taxon>
        <taxon>Moraxellaceae</taxon>
        <taxon>Acinetobacter</taxon>
    </lineage>
</organism>
<name>A0AAU7SXY3_9GAMM</name>
<dbReference type="EMBL" id="CP157981">
    <property type="protein sequence ID" value="XBU16028.1"/>
    <property type="molecule type" value="Genomic_DNA"/>
</dbReference>
<gene>
    <name evidence="1" type="ORF">ABJ384_02170</name>
</gene>
<sequence>MAKSCLYLGAFINAVKGRTTMKKTVKTIFLSVAFLTGVGMANAQNTEVVVDIGLQIALSLKLECFF</sequence>
<evidence type="ECO:0000313" key="1">
    <source>
        <dbReference type="EMBL" id="XBU16028.1"/>
    </source>
</evidence>
<proteinExistence type="predicted"/>
<protein>
    <submittedName>
        <fullName evidence="1">Uncharacterized protein</fullName>
    </submittedName>
</protein>
<dbReference type="RefSeq" id="WP_349928618.1">
    <property type="nucleotide sequence ID" value="NZ_CP157981.1"/>
</dbReference>
<reference evidence="1" key="1">
    <citation type="submission" date="2024-06" db="EMBL/GenBank/DDBJ databases">
        <authorList>
            <person name="Song Z."/>
        </authorList>
    </citation>
    <scope>NUCLEOTIDE SEQUENCE</scope>
    <source>
        <strain evidence="1">A1-4-2</strain>
    </source>
</reference>
<accession>A0AAU7SXY3</accession>